<name>Q22UA0_TETTS</name>
<accession>Q22UA0</accession>
<dbReference type="Proteomes" id="UP000009168">
    <property type="component" value="Unassembled WGS sequence"/>
</dbReference>
<dbReference type="AlphaFoldDB" id="Q22UA0"/>
<dbReference type="InParanoid" id="Q22UA0"/>
<proteinExistence type="predicted"/>
<protein>
    <submittedName>
        <fullName evidence="1">Uncharacterized protein</fullName>
    </submittedName>
</protein>
<dbReference type="HOGENOM" id="CLU_2202348_0_0_1"/>
<sequence>MQVNQLQFSSQLSQKNNVKSTQFVLRKLENKYAKTQIELQSKSKLIKQNPNNQQVQTVFTEDEVSNLRYEYYLLKQSQDLMHQQSQFHQKMKDKYQINDKKQTNFETKF</sequence>
<evidence type="ECO:0000313" key="2">
    <source>
        <dbReference type="Proteomes" id="UP000009168"/>
    </source>
</evidence>
<dbReference type="EMBL" id="GG662830">
    <property type="protein sequence ID" value="EAR88787.2"/>
    <property type="molecule type" value="Genomic_DNA"/>
</dbReference>
<evidence type="ECO:0000313" key="1">
    <source>
        <dbReference type="EMBL" id="EAR88787.2"/>
    </source>
</evidence>
<dbReference type="RefSeq" id="XP_001009032.2">
    <property type="nucleotide sequence ID" value="XM_001009032.2"/>
</dbReference>
<dbReference type="GeneID" id="7846135"/>
<keyword evidence="2" id="KW-1185">Reference proteome</keyword>
<dbReference type="KEGG" id="tet:TTHERM_00261840"/>
<gene>
    <name evidence="1" type="ORF">TTHERM_00261840</name>
</gene>
<organism evidence="1 2">
    <name type="scientific">Tetrahymena thermophila (strain SB210)</name>
    <dbReference type="NCBI Taxonomy" id="312017"/>
    <lineage>
        <taxon>Eukaryota</taxon>
        <taxon>Sar</taxon>
        <taxon>Alveolata</taxon>
        <taxon>Ciliophora</taxon>
        <taxon>Intramacronucleata</taxon>
        <taxon>Oligohymenophorea</taxon>
        <taxon>Hymenostomatida</taxon>
        <taxon>Tetrahymenina</taxon>
        <taxon>Tetrahymenidae</taxon>
        <taxon>Tetrahymena</taxon>
    </lineage>
</organism>
<reference evidence="2" key="1">
    <citation type="journal article" date="2006" name="PLoS Biol.">
        <title>Macronuclear genome sequence of the ciliate Tetrahymena thermophila, a model eukaryote.</title>
        <authorList>
            <person name="Eisen J.A."/>
            <person name="Coyne R.S."/>
            <person name="Wu M."/>
            <person name="Wu D."/>
            <person name="Thiagarajan M."/>
            <person name="Wortman J.R."/>
            <person name="Badger J.H."/>
            <person name="Ren Q."/>
            <person name="Amedeo P."/>
            <person name="Jones K.M."/>
            <person name="Tallon L.J."/>
            <person name="Delcher A.L."/>
            <person name="Salzberg S.L."/>
            <person name="Silva J.C."/>
            <person name="Haas B.J."/>
            <person name="Majoros W.H."/>
            <person name="Farzad M."/>
            <person name="Carlton J.M."/>
            <person name="Smith R.K. Jr."/>
            <person name="Garg J."/>
            <person name="Pearlman R.E."/>
            <person name="Karrer K.M."/>
            <person name="Sun L."/>
            <person name="Manning G."/>
            <person name="Elde N.C."/>
            <person name="Turkewitz A.P."/>
            <person name="Asai D.J."/>
            <person name="Wilkes D.E."/>
            <person name="Wang Y."/>
            <person name="Cai H."/>
            <person name="Collins K."/>
            <person name="Stewart B.A."/>
            <person name="Lee S.R."/>
            <person name="Wilamowska K."/>
            <person name="Weinberg Z."/>
            <person name="Ruzzo W.L."/>
            <person name="Wloga D."/>
            <person name="Gaertig J."/>
            <person name="Frankel J."/>
            <person name="Tsao C.-C."/>
            <person name="Gorovsky M.A."/>
            <person name="Keeling P.J."/>
            <person name="Waller R.F."/>
            <person name="Patron N.J."/>
            <person name="Cherry J.M."/>
            <person name="Stover N.A."/>
            <person name="Krieger C.J."/>
            <person name="del Toro C."/>
            <person name="Ryder H.F."/>
            <person name="Williamson S.C."/>
            <person name="Barbeau R.A."/>
            <person name="Hamilton E.P."/>
            <person name="Orias E."/>
        </authorList>
    </citation>
    <scope>NUCLEOTIDE SEQUENCE [LARGE SCALE GENOMIC DNA]</scope>
    <source>
        <strain evidence="2">SB210</strain>
    </source>
</reference>